<evidence type="ECO:0000313" key="4">
    <source>
        <dbReference type="Proteomes" id="UP000004478"/>
    </source>
</evidence>
<protein>
    <submittedName>
        <fullName evidence="3">Fasciclin domain protein</fullName>
    </submittedName>
</protein>
<dbReference type="SUPFAM" id="SSF82153">
    <property type="entry name" value="FAS1 domain"/>
    <property type="match status" value="3"/>
</dbReference>
<reference evidence="3 4" key="1">
    <citation type="journal article" date="2012" name="J. Bacteriol.">
        <title>Draft Genome Sequence of Cecembia lonarensis Strain LW9T, Isolated from Lonar Lake, a Haloalkaline Lake in India.</title>
        <authorList>
            <person name="Shivaji S."/>
            <person name="Ara S."/>
            <person name="Singh A."/>
            <person name="Pinnaka A.K."/>
        </authorList>
    </citation>
    <scope>NUCLEOTIDE SEQUENCE [LARGE SCALE GENOMIC DNA]</scope>
    <source>
        <strain evidence="3 4">LW9</strain>
    </source>
</reference>
<comment type="caution">
    <text evidence="3">The sequence shown here is derived from an EMBL/GenBank/DDBJ whole genome shotgun (WGS) entry which is preliminary data.</text>
</comment>
<sequence length="477" mass="48256">MKRLMTLLLSGALFFAVVSCNDDPQPQMPAPNLVDAANAAGLTTLLAAVDAVPGLGSALLNADAITVFAPTNEAFNAALAAFGASSLPELVDAIGGPENLEVVLGFHVVPAVALSGSLNATNTVPTLSGQSLTVNRSGNTVTVIDAVGNTATVIAADVEIQNGVVHVIDRVLLPELEMPEVPAPNLVEAATAANLTTLLSAVTAVDGLADALLAADAITVFAPTNDAFADALEAFNAANLDQLVARIGGLDNLQTVLGFHVVPAVAFSGDLEATNVFPTLGGQDITVTRNGNGVTVTDALGRTANVVAADVEIENGVVHVIDGVLVPALTLPNIVEAATAADLTILLEAVTAAGLGQALLDADEITVFAPTNQAFLDLLEALELSSLEELIATLGAEAVTKVLTFHVVPAEAFSFDLADGTQTVPTLAGEELTVTRSADGVTVTDAAGSTYNVVVADVAIQNGVVHVIDGVVLPTLD</sequence>
<feature type="signal peptide" evidence="1">
    <location>
        <begin position="1"/>
        <end position="21"/>
    </location>
</feature>
<dbReference type="Gene3D" id="2.30.180.10">
    <property type="entry name" value="FAS1 domain"/>
    <property type="match status" value="3"/>
</dbReference>
<dbReference type="PANTHER" id="PTHR10900:SF77">
    <property type="entry name" value="FI19380P1"/>
    <property type="match status" value="1"/>
</dbReference>
<organism evidence="3 4">
    <name type="scientific">Cecembia lonarensis (strain CCUG 58316 / KCTC 22772 / LW9)</name>
    <dbReference type="NCBI Taxonomy" id="1225176"/>
    <lineage>
        <taxon>Bacteria</taxon>
        <taxon>Pseudomonadati</taxon>
        <taxon>Bacteroidota</taxon>
        <taxon>Cytophagia</taxon>
        <taxon>Cytophagales</taxon>
        <taxon>Cyclobacteriaceae</taxon>
        <taxon>Cecembia</taxon>
    </lineage>
</organism>
<proteinExistence type="predicted"/>
<feature type="chain" id="PRO_5003847237" evidence="1">
    <location>
        <begin position="22"/>
        <end position="477"/>
    </location>
</feature>
<evidence type="ECO:0000259" key="2">
    <source>
        <dbReference type="PROSITE" id="PS50213"/>
    </source>
</evidence>
<dbReference type="SMART" id="SM00554">
    <property type="entry name" value="FAS1"/>
    <property type="match status" value="3"/>
</dbReference>
<feature type="domain" description="FAS1" evidence="2">
    <location>
        <begin position="182"/>
        <end position="325"/>
    </location>
</feature>
<keyword evidence="4" id="KW-1185">Reference proteome</keyword>
<dbReference type="GO" id="GO:0005615">
    <property type="term" value="C:extracellular space"/>
    <property type="evidence" value="ECO:0007669"/>
    <property type="project" value="TreeGrafter"/>
</dbReference>
<feature type="domain" description="FAS1" evidence="2">
    <location>
        <begin position="330"/>
        <end position="472"/>
    </location>
</feature>
<dbReference type="PANTHER" id="PTHR10900">
    <property type="entry name" value="PERIOSTIN-RELATED"/>
    <property type="match status" value="1"/>
</dbReference>
<evidence type="ECO:0000313" key="3">
    <source>
        <dbReference type="EMBL" id="EKB51275.1"/>
    </source>
</evidence>
<dbReference type="EMBL" id="AMGM01000001">
    <property type="protein sequence ID" value="EKB51275.1"/>
    <property type="molecule type" value="Genomic_DNA"/>
</dbReference>
<dbReference type="OrthoDB" id="1119934at2"/>
<accession>K1L4G2</accession>
<dbReference type="RefSeq" id="WP_009183124.1">
    <property type="nucleotide sequence ID" value="NZ_AMGM01000001.1"/>
</dbReference>
<dbReference type="PATRIC" id="fig|1225176.3.peg.72"/>
<dbReference type="InterPro" id="IPR036378">
    <property type="entry name" value="FAS1_dom_sf"/>
</dbReference>
<dbReference type="Proteomes" id="UP000004478">
    <property type="component" value="Unassembled WGS sequence"/>
</dbReference>
<dbReference type="Pfam" id="PF02469">
    <property type="entry name" value="Fasciclin"/>
    <property type="match status" value="3"/>
</dbReference>
<dbReference type="InterPro" id="IPR000782">
    <property type="entry name" value="FAS1_domain"/>
</dbReference>
<dbReference type="FunFam" id="2.30.180.10:FF:000032">
    <property type="entry name" value="Fasciclin domain-containing protein, putative"/>
    <property type="match status" value="1"/>
</dbReference>
<evidence type="ECO:0000256" key="1">
    <source>
        <dbReference type="SAM" id="SignalP"/>
    </source>
</evidence>
<keyword evidence="1" id="KW-0732">Signal</keyword>
<gene>
    <name evidence="3" type="ORF">B879_00069</name>
</gene>
<dbReference type="AlphaFoldDB" id="K1L4G2"/>
<name>K1L4G2_CECL9</name>
<dbReference type="InterPro" id="IPR050904">
    <property type="entry name" value="Adhesion/Biosynth-related"/>
</dbReference>
<dbReference type="PROSITE" id="PS51257">
    <property type="entry name" value="PROKAR_LIPOPROTEIN"/>
    <property type="match status" value="1"/>
</dbReference>
<dbReference type="PROSITE" id="PS50213">
    <property type="entry name" value="FAS1"/>
    <property type="match status" value="3"/>
</dbReference>
<feature type="domain" description="FAS1" evidence="2">
    <location>
        <begin position="29"/>
        <end position="172"/>
    </location>
</feature>